<reference evidence="1" key="2">
    <citation type="submission" date="2022-01" db="EMBL/GenBank/DDBJ databases">
        <authorList>
            <person name="Yamashiro T."/>
            <person name="Shiraishi A."/>
            <person name="Satake H."/>
            <person name="Nakayama K."/>
        </authorList>
    </citation>
    <scope>NUCLEOTIDE SEQUENCE</scope>
</reference>
<evidence type="ECO:0000313" key="1">
    <source>
        <dbReference type="EMBL" id="GJT05431.1"/>
    </source>
</evidence>
<accession>A0ABQ5AWI1</accession>
<dbReference type="EMBL" id="BQNB010012585">
    <property type="protein sequence ID" value="GJT05431.1"/>
    <property type="molecule type" value="Genomic_DNA"/>
</dbReference>
<dbReference type="Proteomes" id="UP001151760">
    <property type="component" value="Unassembled WGS sequence"/>
</dbReference>
<name>A0ABQ5AWI1_9ASTR</name>
<evidence type="ECO:0000313" key="2">
    <source>
        <dbReference type="Proteomes" id="UP001151760"/>
    </source>
</evidence>
<proteinExistence type="predicted"/>
<reference evidence="1" key="1">
    <citation type="journal article" date="2022" name="Int. J. Mol. Sci.">
        <title>Draft Genome of Tanacetum Coccineum: Genomic Comparison of Closely Related Tanacetum-Family Plants.</title>
        <authorList>
            <person name="Yamashiro T."/>
            <person name="Shiraishi A."/>
            <person name="Nakayama K."/>
            <person name="Satake H."/>
        </authorList>
    </citation>
    <scope>NUCLEOTIDE SEQUENCE</scope>
</reference>
<gene>
    <name evidence="1" type="ORF">Tco_0839893</name>
</gene>
<protein>
    <submittedName>
        <fullName evidence="1">Uncharacterized protein</fullName>
    </submittedName>
</protein>
<keyword evidence="2" id="KW-1185">Reference proteome</keyword>
<sequence length="132" mass="14239">MRMLEMMLEGLDQLGVKMSHLLFMVQDAAPAESAGSALFAGFMSAILPNCFSGTKGVVELRRWGPDLTWWNAKVATWVGDIEPKCLGLDEATNDCGVLSNKEFSKNGVTNMELEVKSGASADCGFILRGSMS</sequence>
<organism evidence="1 2">
    <name type="scientific">Tanacetum coccineum</name>
    <dbReference type="NCBI Taxonomy" id="301880"/>
    <lineage>
        <taxon>Eukaryota</taxon>
        <taxon>Viridiplantae</taxon>
        <taxon>Streptophyta</taxon>
        <taxon>Embryophyta</taxon>
        <taxon>Tracheophyta</taxon>
        <taxon>Spermatophyta</taxon>
        <taxon>Magnoliopsida</taxon>
        <taxon>eudicotyledons</taxon>
        <taxon>Gunneridae</taxon>
        <taxon>Pentapetalae</taxon>
        <taxon>asterids</taxon>
        <taxon>campanulids</taxon>
        <taxon>Asterales</taxon>
        <taxon>Asteraceae</taxon>
        <taxon>Asteroideae</taxon>
        <taxon>Anthemideae</taxon>
        <taxon>Anthemidinae</taxon>
        <taxon>Tanacetum</taxon>
    </lineage>
</organism>
<comment type="caution">
    <text evidence="1">The sequence shown here is derived from an EMBL/GenBank/DDBJ whole genome shotgun (WGS) entry which is preliminary data.</text>
</comment>